<gene>
    <name evidence="3" type="ORF">Pony_20</name>
</gene>
<feature type="compositionally biased region" description="Basic residues" evidence="1">
    <location>
        <begin position="229"/>
        <end position="241"/>
    </location>
</feature>
<feature type="region of interest" description="Disordered" evidence="1">
    <location>
        <begin position="228"/>
        <end position="247"/>
    </location>
</feature>
<proteinExistence type="predicted"/>
<dbReference type="InterPro" id="IPR040561">
    <property type="entry name" value="LPD38"/>
</dbReference>
<organism evidence="3 4">
    <name type="scientific">Bacillus phage Pony</name>
    <dbReference type="NCBI Taxonomy" id="1406789"/>
    <lineage>
        <taxon>Viruses</taxon>
        <taxon>Duplodnaviria</taxon>
        <taxon>Heunggongvirae</taxon>
        <taxon>Uroviricota</taxon>
        <taxon>Caudoviricetes</taxon>
        <taxon>Pagevirus</taxon>
        <taxon>Pagevirus pony</taxon>
    </lineage>
</organism>
<evidence type="ECO:0000256" key="1">
    <source>
        <dbReference type="SAM" id="MobiDB-lite"/>
    </source>
</evidence>
<dbReference type="Proteomes" id="UP000017659">
    <property type="component" value="Segment"/>
</dbReference>
<feature type="compositionally biased region" description="Basic residues" evidence="1">
    <location>
        <begin position="151"/>
        <end position="169"/>
    </location>
</feature>
<dbReference type="RefSeq" id="YP_008771338.1">
    <property type="nucleotide sequence ID" value="NC_022770.1"/>
</dbReference>
<accession>U5PWW5</accession>
<feature type="domain" description="Large polyvalent protein associated" evidence="2">
    <location>
        <begin position="1395"/>
        <end position="1571"/>
    </location>
</feature>
<feature type="region of interest" description="Disordered" evidence="1">
    <location>
        <begin position="54"/>
        <end position="170"/>
    </location>
</feature>
<reference evidence="3 4" key="1">
    <citation type="journal article" date="2013" name="Genome Announc.">
        <title>Complete Genome of Bacillus megaterium Podophage Pony.</title>
        <authorList>
            <person name="Khatemi B.E."/>
            <person name="Chung On C.C."/>
            <person name="Chamakura K.R."/>
            <person name="Kuty Everett G.F."/>
        </authorList>
    </citation>
    <scope>NUCLEOTIDE SEQUENCE [LARGE SCALE GENOMIC DNA]</scope>
</reference>
<keyword evidence="4" id="KW-1185">Reference proteome</keyword>
<evidence type="ECO:0000313" key="3">
    <source>
        <dbReference type="EMBL" id="AGY48261.1"/>
    </source>
</evidence>
<evidence type="ECO:0000313" key="4">
    <source>
        <dbReference type="Proteomes" id="UP000017659"/>
    </source>
</evidence>
<feature type="compositionally biased region" description="Basic and acidic residues" evidence="1">
    <location>
        <begin position="54"/>
        <end position="97"/>
    </location>
</feature>
<evidence type="ECO:0000259" key="2">
    <source>
        <dbReference type="Pfam" id="PF18857"/>
    </source>
</evidence>
<dbReference type="GeneID" id="17959895"/>
<dbReference type="EMBL" id="KF669660">
    <property type="protein sequence ID" value="AGY48261.1"/>
    <property type="molecule type" value="Genomic_DNA"/>
</dbReference>
<protein>
    <recommendedName>
        <fullName evidence="2">Large polyvalent protein associated domain-containing protein</fullName>
    </recommendedName>
</protein>
<dbReference type="KEGG" id="vg:17959895"/>
<name>U5PWW5_9CAUD</name>
<dbReference type="Pfam" id="PF18857">
    <property type="entry name" value="LPD38"/>
    <property type="match status" value="1"/>
</dbReference>
<sequence>MAYKPYKYDENAGQKRFDEMFGKGAYNAGMNQAKKVGYWKAQPDIEKMKWKQRQDAFKEAERQRKEAEREAEREYKARVAAEKKANAEKYRMQEKAKKQGRGGVMPSRKQVQEEAKTQAYYKKHGKFPKKIQDELDSMPTLSKAHIDAVHKGKKSKGGKGKGKKSKKKKGFLEKAGSFLSDVGHDVGNSIKNEFKAEKKKAVSGAKDFKYAYQALNPFDKVSAKEANAKSKKNHQKLAKSKAVKEQDRTTMRIADSATLGLLSNAQKRVTGKEAAYKSKRKVGKGGATDFIADSLGMLAPGGASYKGAKAIGKVAEAGKLGKAAMKGTKFAKNSGKFNKEVLRGMTAGALYSGGEVGIREGLNGKDYNWKENTRDAALNMLVGGVADGGGHLLGRGLKSLMKGNKASQVQGARNVLNDDPFNLQRFNGTKRESVKGTFDGQNIVDRNAPRLPAPQEEAMRRLSGATKNPMDDAVRGLNSPIVRDNAARFRKSVDIQGTPQLNEPLGQGKSSEYWKQQLDDLQSGTPSDDTLKEFNDMVNKQVDYLKSSLANRGGVEVGTTDNGMVGNHREVTGRYTVSKNPGWYQDFFKQNGRAPNQSELKDIAAKQVMDGFKDEFGDVPQWKPKALDDLDQQRADVEDAIGGSEGRFREADGVDEVLRAIDEQKNKIYADYEKILSGNFTGTPSQKQAIQNLMQQNPDFKGMTLDQLQQLANPLEDNLDVKPLQFKKSVQNRGTKIVKGPDGRPIVVPKYEKDDFLAYTGNMNPNQRAAQRVEGNFTTSPTNDGLKIKQDQPLPFMKQEPALNFKKTIQQEIPRKDLTEVQTQDLAPDGSPAAGGYDYKNPQFKTRMFTQFFNDNADGLATETGKHINRDSQGFLSKQKEKILDATKGFRTNFIDDLAPLEALEKKINGGVASAEDSLYKTARLFRGSPQRAHQVVSQQLAPIIKEMKEHNIKLNDLVDYATAVHARDLNRQGIKSGLSDAEINKDIINFESPNMERLRQKLVAASNDVTKKELVDTGVLSQEAFDAMRAKHPNYMPMFRHFDDEKVGFHNGINSAVANATNPIKKMKGSDRDIIDPMESMVKNMFNAVTQGDKQRVASQLGKLATKDKEGAFVRRLEPGEEKSRLNTIKMFEGGKEVHYEVEPDVYKAMKGLDRDATNAVVKIFEKPASWLRAGATLTPEFSMRNFMRDVPAAFIVSESGFNPLVDFPVGLWQSMSLKVGGKTLKNPGKLYEQFIEQNGGYGNIVSNDRELHQEVIKKVMKEGDTPKFRNIVNPKAYLDVLRGIADVSESAVKVGEYRAALRKGVSKEEAAYRARDIMDFARSGNGIREWNKAVAFLNANIQGKDKLLRAGLKSPKDFARVATKAAVAVSIPTIGIIAAQHKLSNPEQRKAIDDAPQWLKNSFWLMPIPGTNQVARIPKPFDVAPFFADPIERAADFAYKNNPKAFDGYIKQTFSDLSIPVLMSGLVPVLEGFSGHSFFRQGPIDSRGDDYTEFPDHYDIKTSSTARVLGAGINKMTGGEGLFKNFGSPRVVDNTIRGLTGGLGTYAVDGLDAAVVNPILKATGNHDGVTKPAKQISQQPIARAFLMDQSTSGESMNKLYDLREKLQRQRGSKNPSFDERKYDQVKAGTQAVGDVTKEIRSVQNSTTLTAKQKRDRLEQLNRQRNEVARQAWKSIGN</sequence>